<protein>
    <submittedName>
        <fullName evidence="1">Uncharacterized protein</fullName>
    </submittedName>
</protein>
<keyword evidence="2" id="KW-1185">Reference proteome</keyword>
<proteinExistence type="predicted"/>
<sequence length="294" mass="32490">MVTVLITGAAGRTSGFVIRALLESGAKLDLRLLVRSEAAVERTRAKFPQLKRHSFVLGDYLEYSTLGPALKGVDIVFHNAPAFHSQETAMGIAVIDAAKDAGVKHFVYCSVLFPLLHKLLNHEVKLRVEEYLIESGLDYTILEPTCMMQNLNVKEIASSGILTCAWSPQVLQGYVSLQDLAEVARLVILDPASHNRARYEIVGQNITLEDVAKIISTCAGKPVECRQVPRAEAVPRGLVPIHGAQGAYAKEGLDRMLYYYDTRGIPGNNNTVRWLLGRQPTTWETFAKHELGKH</sequence>
<accession>A0ACC1SNW5</accession>
<organism evidence="1 2">
    <name type="scientific">Phlebia brevispora</name>
    <dbReference type="NCBI Taxonomy" id="194682"/>
    <lineage>
        <taxon>Eukaryota</taxon>
        <taxon>Fungi</taxon>
        <taxon>Dikarya</taxon>
        <taxon>Basidiomycota</taxon>
        <taxon>Agaricomycotina</taxon>
        <taxon>Agaricomycetes</taxon>
        <taxon>Polyporales</taxon>
        <taxon>Meruliaceae</taxon>
        <taxon>Phlebia</taxon>
    </lineage>
</organism>
<dbReference type="Proteomes" id="UP001148662">
    <property type="component" value="Unassembled WGS sequence"/>
</dbReference>
<dbReference type="EMBL" id="JANHOG010001123">
    <property type="protein sequence ID" value="KAJ3543516.1"/>
    <property type="molecule type" value="Genomic_DNA"/>
</dbReference>
<evidence type="ECO:0000313" key="1">
    <source>
        <dbReference type="EMBL" id="KAJ3543516.1"/>
    </source>
</evidence>
<evidence type="ECO:0000313" key="2">
    <source>
        <dbReference type="Proteomes" id="UP001148662"/>
    </source>
</evidence>
<comment type="caution">
    <text evidence="1">The sequence shown here is derived from an EMBL/GenBank/DDBJ whole genome shotgun (WGS) entry which is preliminary data.</text>
</comment>
<name>A0ACC1SNW5_9APHY</name>
<gene>
    <name evidence="1" type="ORF">NM688_g5845</name>
</gene>
<reference evidence="1" key="1">
    <citation type="submission" date="2022-07" db="EMBL/GenBank/DDBJ databases">
        <title>Genome Sequence of Phlebia brevispora.</title>
        <authorList>
            <person name="Buettner E."/>
        </authorList>
    </citation>
    <scope>NUCLEOTIDE SEQUENCE</scope>
    <source>
        <strain evidence="1">MPL23</strain>
    </source>
</reference>